<accession>A0A0G0T900</accession>
<dbReference type="Pfam" id="PF12169">
    <property type="entry name" value="DNA_pol3_gamma3"/>
    <property type="match status" value="1"/>
</dbReference>
<keyword evidence="8 11" id="KW-0067">ATP-binding</keyword>
<dbReference type="GO" id="GO:0006261">
    <property type="term" value="P:DNA-templated DNA replication"/>
    <property type="evidence" value="ECO:0007669"/>
    <property type="project" value="TreeGrafter"/>
</dbReference>
<dbReference type="GO" id="GO:0003677">
    <property type="term" value="F:DNA binding"/>
    <property type="evidence" value="ECO:0007669"/>
    <property type="project" value="InterPro"/>
</dbReference>
<protein>
    <recommendedName>
        <fullName evidence="11">DNA polymerase III subunit gamma/tau</fullName>
        <ecNumber evidence="11">2.7.7.7</ecNumber>
    </recommendedName>
</protein>
<dbReference type="SUPFAM" id="SSF52540">
    <property type="entry name" value="P-loop containing nucleoside triphosphate hydrolases"/>
    <property type="match status" value="1"/>
</dbReference>
<dbReference type="GO" id="GO:0046872">
    <property type="term" value="F:metal ion binding"/>
    <property type="evidence" value="ECO:0007669"/>
    <property type="project" value="UniProtKB-KW"/>
</dbReference>
<keyword evidence="6 11" id="KW-0547">Nucleotide-binding</keyword>
<evidence type="ECO:0000256" key="7">
    <source>
        <dbReference type="ARBA" id="ARBA00022833"/>
    </source>
</evidence>
<dbReference type="AlphaFoldDB" id="A0A0G0T900"/>
<evidence type="ECO:0000256" key="9">
    <source>
        <dbReference type="ARBA" id="ARBA00022932"/>
    </source>
</evidence>
<dbReference type="Gene3D" id="3.40.50.300">
    <property type="entry name" value="P-loop containing nucleotide triphosphate hydrolases"/>
    <property type="match status" value="1"/>
</dbReference>
<dbReference type="CDD" id="cd00009">
    <property type="entry name" value="AAA"/>
    <property type="match status" value="1"/>
</dbReference>
<evidence type="ECO:0000256" key="8">
    <source>
        <dbReference type="ARBA" id="ARBA00022840"/>
    </source>
</evidence>
<dbReference type="InterPro" id="IPR008921">
    <property type="entry name" value="DNA_pol3_clamp-load_cplx_C"/>
</dbReference>
<dbReference type="SMART" id="SM00382">
    <property type="entry name" value="AAA"/>
    <property type="match status" value="1"/>
</dbReference>
<dbReference type="EC" id="2.7.7.7" evidence="11"/>
<dbReference type="Gene3D" id="1.20.272.10">
    <property type="match status" value="1"/>
</dbReference>
<keyword evidence="3 11" id="KW-0548">Nucleotidyltransferase</keyword>
<comment type="caution">
    <text evidence="13">The sequence shown here is derived from an EMBL/GenBank/DDBJ whole genome shotgun (WGS) entry which is preliminary data.</text>
</comment>
<keyword evidence="5" id="KW-0479">Metal-binding</keyword>
<dbReference type="Pfam" id="PF21960">
    <property type="entry name" value="RCF1-5-like_lid"/>
    <property type="match status" value="1"/>
</dbReference>
<dbReference type="InterPro" id="IPR050238">
    <property type="entry name" value="DNA_Rep/Repair_Clamp_Loader"/>
</dbReference>
<keyword evidence="9 11" id="KW-0239">DNA-directed DNA polymerase</keyword>
<dbReference type="Gene3D" id="3.30.300.180">
    <property type="match status" value="1"/>
</dbReference>
<comment type="function">
    <text evidence="11">DNA polymerase III is a complex, multichain enzyme responsible for most of the replicative synthesis in bacteria. This DNA polymerase also exhibits 3' to 5' exonuclease activity.</text>
</comment>
<evidence type="ECO:0000313" key="13">
    <source>
        <dbReference type="EMBL" id="KKR34342.1"/>
    </source>
</evidence>
<dbReference type="Pfam" id="PF13177">
    <property type="entry name" value="DNA_pol3_delta2"/>
    <property type="match status" value="1"/>
</dbReference>
<dbReference type="InterPro" id="IPR022754">
    <property type="entry name" value="DNA_pol_III_gamma-3"/>
</dbReference>
<evidence type="ECO:0000256" key="2">
    <source>
        <dbReference type="ARBA" id="ARBA00022679"/>
    </source>
</evidence>
<dbReference type="PANTHER" id="PTHR11669:SF0">
    <property type="entry name" value="PROTEIN STICHEL-LIKE 2"/>
    <property type="match status" value="1"/>
</dbReference>
<proteinExistence type="inferred from homology"/>
<dbReference type="NCBIfam" id="TIGR02397">
    <property type="entry name" value="dnaX_nterm"/>
    <property type="match status" value="1"/>
</dbReference>
<dbReference type="InterPro" id="IPR038454">
    <property type="entry name" value="DnaA_N_sf"/>
</dbReference>
<sequence>MSTIYRKYRPQLFGDIVGQEHIIKTIASEITTDKIAHAYLFSGPRGTGKTTLARLLAKSINCVERKNNDSEPCGACSSCAEITTGNNIDVIEVDAASHTGVDNIRENIIENAQFKPTKSKYKVFIIDEVHMLSTGAFNALLKTLEEPPAHVIFILATTEQQKLPATIISRCQRFNFKRVGYDDMLQRLETICKSEKIKVDKKVLERIINKSDGCMRDAESLLGQVLSLDLKSIGPEDAEMILPTSSVQAVLEFIDFILEKQPAEAIKMIGDFVADGINLEQFAYDALEALRLLMILQVDPQTKNINTDYSAQAIKELRKTSAKISSLQLIKMIESLITRRRDIKSAPMPQLPLELFVIEYTCQEDMPLSSPPFQGGAGGGLPSIAIDTSATPSSLPLGKGERTTNTITQTIKETISSITHRSSSVKTTLEEIKSKWNDVIEEISKENHSLSFILKMSEIQTIDDNGLHISVPYSFHKDKIEENKTKKTIEKALENLFSERIFLHCEVAEIQTQTNNDNDLNKLAADFGGEVI</sequence>
<comment type="catalytic activity">
    <reaction evidence="10 11">
        <text>DNA(n) + a 2'-deoxyribonucleoside 5'-triphosphate = DNA(n+1) + diphosphate</text>
        <dbReference type="Rhea" id="RHEA:22508"/>
        <dbReference type="Rhea" id="RHEA-COMP:17339"/>
        <dbReference type="Rhea" id="RHEA-COMP:17340"/>
        <dbReference type="ChEBI" id="CHEBI:33019"/>
        <dbReference type="ChEBI" id="CHEBI:61560"/>
        <dbReference type="ChEBI" id="CHEBI:173112"/>
        <dbReference type="EC" id="2.7.7.7"/>
    </reaction>
</comment>
<dbReference type="PATRIC" id="fig|1619037.3.peg.350"/>
<dbReference type="STRING" id="1619037.UT67_C0017G0004"/>
<dbReference type="Proteomes" id="UP000034855">
    <property type="component" value="Unassembled WGS sequence"/>
</dbReference>
<feature type="domain" description="AAA+ ATPase" evidence="12">
    <location>
        <begin position="35"/>
        <end position="180"/>
    </location>
</feature>
<keyword evidence="7" id="KW-0862">Zinc</keyword>
<dbReference type="FunFam" id="3.40.50.300:FF:000014">
    <property type="entry name" value="DNA polymerase III subunit gamma/tau"/>
    <property type="match status" value="1"/>
</dbReference>
<dbReference type="PANTHER" id="PTHR11669">
    <property type="entry name" value="REPLICATION FACTOR C / DNA POLYMERASE III GAMMA-TAU SUBUNIT"/>
    <property type="match status" value="1"/>
</dbReference>
<evidence type="ECO:0000259" key="12">
    <source>
        <dbReference type="SMART" id="SM00382"/>
    </source>
</evidence>
<comment type="subunit">
    <text evidence="11">DNA polymerase III contains a core (composed of alpha, epsilon and theta chains) that associates with a tau subunit. This core dimerizes to form the POLIII' complex. PolIII' associates with the gamma complex (composed of gamma, delta, delta', psi and chi chains) and with the beta chain to form the complete DNA polymerase III complex.</text>
</comment>
<gene>
    <name evidence="11" type="primary">dnaX</name>
    <name evidence="13" type="ORF">UT67_C0017G0004</name>
</gene>
<organism evidence="13 14">
    <name type="scientific">Candidatus Magasanikbacteria bacterium GW2011_GWA2_40_10</name>
    <dbReference type="NCBI Taxonomy" id="1619037"/>
    <lineage>
        <taxon>Bacteria</taxon>
        <taxon>Candidatus Magasanikiibacteriota</taxon>
    </lineage>
</organism>
<comment type="similarity">
    <text evidence="1 11">Belongs to the DnaX/STICHEL family.</text>
</comment>
<dbReference type="Gene3D" id="1.10.8.60">
    <property type="match status" value="1"/>
</dbReference>
<evidence type="ECO:0000256" key="10">
    <source>
        <dbReference type="ARBA" id="ARBA00049244"/>
    </source>
</evidence>
<keyword evidence="4 11" id="KW-0235">DNA replication</keyword>
<reference evidence="13 14" key="1">
    <citation type="journal article" date="2015" name="Nature">
        <title>rRNA introns, odd ribosomes, and small enigmatic genomes across a large radiation of phyla.</title>
        <authorList>
            <person name="Brown C.T."/>
            <person name="Hug L.A."/>
            <person name="Thomas B.C."/>
            <person name="Sharon I."/>
            <person name="Castelle C.J."/>
            <person name="Singh A."/>
            <person name="Wilkins M.J."/>
            <person name="Williams K.H."/>
            <person name="Banfield J.F."/>
        </authorList>
    </citation>
    <scope>NUCLEOTIDE SEQUENCE [LARGE SCALE GENOMIC DNA]</scope>
</reference>
<dbReference type="SUPFAM" id="SSF48019">
    <property type="entry name" value="post-AAA+ oligomerization domain-like"/>
    <property type="match status" value="1"/>
</dbReference>
<dbReference type="NCBIfam" id="NF004046">
    <property type="entry name" value="PRK05563.1"/>
    <property type="match status" value="1"/>
</dbReference>
<evidence type="ECO:0000313" key="14">
    <source>
        <dbReference type="Proteomes" id="UP000034855"/>
    </source>
</evidence>
<name>A0A0G0T900_9BACT</name>
<evidence type="ECO:0000256" key="3">
    <source>
        <dbReference type="ARBA" id="ARBA00022695"/>
    </source>
</evidence>
<dbReference type="EMBL" id="LBXR01000017">
    <property type="protein sequence ID" value="KKR34342.1"/>
    <property type="molecule type" value="Genomic_DNA"/>
</dbReference>
<evidence type="ECO:0000256" key="6">
    <source>
        <dbReference type="ARBA" id="ARBA00022741"/>
    </source>
</evidence>
<keyword evidence="2 11" id="KW-0808">Transferase</keyword>
<dbReference type="GO" id="GO:0009360">
    <property type="term" value="C:DNA polymerase III complex"/>
    <property type="evidence" value="ECO:0007669"/>
    <property type="project" value="InterPro"/>
</dbReference>
<dbReference type="InterPro" id="IPR027417">
    <property type="entry name" value="P-loop_NTPase"/>
</dbReference>
<evidence type="ECO:0000256" key="4">
    <source>
        <dbReference type="ARBA" id="ARBA00022705"/>
    </source>
</evidence>
<evidence type="ECO:0000256" key="5">
    <source>
        <dbReference type="ARBA" id="ARBA00022723"/>
    </source>
</evidence>
<dbReference type="GO" id="GO:0005524">
    <property type="term" value="F:ATP binding"/>
    <property type="evidence" value="ECO:0007669"/>
    <property type="project" value="UniProtKB-KW"/>
</dbReference>
<dbReference type="GO" id="GO:0003887">
    <property type="term" value="F:DNA-directed DNA polymerase activity"/>
    <property type="evidence" value="ECO:0007669"/>
    <property type="project" value="UniProtKB-KW"/>
</dbReference>
<dbReference type="InterPro" id="IPR012763">
    <property type="entry name" value="DNA_pol_III_sug/sutau_N"/>
</dbReference>
<dbReference type="InterPro" id="IPR003593">
    <property type="entry name" value="AAA+_ATPase"/>
</dbReference>
<evidence type="ECO:0000256" key="11">
    <source>
        <dbReference type="RuleBase" id="RU364063"/>
    </source>
</evidence>
<evidence type="ECO:0000256" key="1">
    <source>
        <dbReference type="ARBA" id="ARBA00006360"/>
    </source>
</evidence>